<dbReference type="Proteomes" id="UP000028712">
    <property type="component" value="Unassembled WGS sequence"/>
</dbReference>
<dbReference type="RefSeq" id="WP_035627843.1">
    <property type="nucleotide sequence ID" value="NZ_JBEWQG010000019.1"/>
</dbReference>
<accession>A0A085ZYT4</accession>
<protein>
    <recommendedName>
        <fullName evidence="6">DUF4595 domain-containing protein</fullName>
    </recommendedName>
</protein>
<evidence type="ECO:0000313" key="2">
    <source>
        <dbReference type="EMBL" id="KFF09598.1"/>
    </source>
</evidence>
<gene>
    <name evidence="3" type="ORF">B0A62_13425</name>
    <name evidence="2" type="ORF">IW20_23045</name>
</gene>
<proteinExistence type="predicted"/>
<reference evidence="2 4" key="1">
    <citation type="submission" date="2014-07" db="EMBL/GenBank/DDBJ databases">
        <title>Genome of Flavobacterium hydatis DSM 2063.</title>
        <authorList>
            <person name="Pipes S.E."/>
            <person name="Stropko S.J."/>
            <person name="Newman J.D."/>
        </authorList>
    </citation>
    <scope>NUCLEOTIDE SEQUENCE [LARGE SCALE GENOMIC DNA]</scope>
    <source>
        <strain evidence="2 4">DSM 2063</strain>
    </source>
</reference>
<organism evidence="2 4">
    <name type="scientific">Flavobacterium hydatis</name>
    <name type="common">Cytophaga aquatilis</name>
    <dbReference type="NCBI Taxonomy" id="991"/>
    <lineage>
        <taxon>Bacteria</taxon>
        <taxon>Pseudomonadati</taxon>
        <taxon>Bacteroidota</taxon>
        <taxon>Flavobacteriia</taxon>
        <taxon>Flavobacteriales</taxon>
        <taxon>Flavobacteriaceae</taxon>
        <taxon>Flavobacterium</taxon>
    </lineage>
</organism>
<evidence type="ECO:0000256" key="1">
    <source>
        <dbReference type="SAM" id="SignalP"/>
    </source>
</evidence>
<feature type="chain" id="PRO_5001802021" description="DUF4595 domain-containing protein" evidence="1">
    <location>
        <begin position="20"/>
        <end position="260"/>
    </location>
</feature>
<dbReference type="EMBL" id="JPRM01000049">
    <property type="protein sequence ID" value="KFF09598.1"/>
    <property type="molecule type" value="Genomic_DNA"/>
</dbReference>
<dbReference type="EMBL" id="MUGY01000014">
    <property type="protein sequence ID" value="OXA93412.1"/>
    <property type="molecule type" value="Genomic_DNA"/>
</dbReference>
<dbReference type="OrthoDB" id="1376969at2"/>
<dbReference type="PROSITE" id="PS51257">
    <property type="entry name" value="PROKAR_LIPOPROTEIN"/>
    <property type="match status" value="1"/>
</dbReference>
<dbReference type="eggNOG" id="ENOG5033MUM">
    <property type="taxonomic scope" value="Bacteria"/>
</dbReference>
<dbReference type="Proteomes" id="UP000198424">
    <property type="component" value="Unassembled WGS sequence"/>
</dbReference>
<comment type="caution">
    <text evidence="2">The sequence shown here is derived from an EMBL/GenBank/DDBJ whole genome shotgun (WGS) entry which is preliminary data.</text>
</comment>
<reference evidence="3 5" key="2">
    <citation type="submission" date="2016-11" db="EMBL/GenBank/DDBJ databases">
        <title>Whole genomes of Flavobacteriaceae.</title>
        <authorList>
            <person name="Stine C."/>
            <person name="Li C."/>
            <person name="Tadesse D."/>
        </authorList>
    </citation>
    <scope>NUCLEOTIDE SEQUENCE [LARGE SCALE GENOMIC DNA]</scope>
    <source>
        <strain evidence="3 5">ATCC 29551</strain>
    </source>
</reference>
<dbReference type="AlphaFoldDB" id="A0A085ZYT4"/>
<evidence type="ECO:0000313" key="3">
    <source>
        <dbReference type="EMBL" id="OXA93412.1"/>
    </source>
</evidence>
<dbReference type="Gene3D" id="2.180.10.10">
    <property type="entry name" value="RHS repeat-associated core"/>
    <property type="match status" value="1"/>
</dbReference>
<keyword evidence="1" id="KW-0732">Signal</keyword>
<feature type="signal peptide" evidence="1">
    <location>
        <begin position="1"/>
        <end position="19"/>
    </location>
</feature>
<dbReference type="STRING" id="991.IW20_23045"/>
<name>A0A085ZYT4_FLAHY</name>
<sequence length="260" mass="29053">MKKLLLLFCATSFVLTSCSNDGDDNATSAISDIPTIPIIPTVETVILPKTEKYTSTTHSEDNSTSTYTYDENKIVSLVSDAGHKTLFTYTGNLITKTEYYEENVLVTTTVFTYENNKLKSYLETPAGNSSKRRKDYTYNANGTISTATFLISTDQVETLDSSSIFTLDTNGNVVKVEFNDSTNLIEYDTKNNPFKNILGFTQLLDSEAFDQEVNTVNNFSKLTEKEGETIVGTHIYENTYDANNFLTKKVSGGETFEYTY</sequence>
<evidence type="ECO:0000313" key="4">
    <source>
        <dbReference type="Proteomes" id="UP000028712"/>
    </source>
</evidence>
<evidence type="ECO:0008006" key="6">
    <source>
        <dbReference type="Google" id="ProtNLM"/>
    </source>
</evidence>
<keyword evidence="5" id="KW-1185">Reference proteome</keyword>
<evidence type="ECO:0000313" key="5">
    <source>
        <dbReference type="Proteomes" id="UP000198424"/>
    </source>
</evidence>